<comment type="caution">
    <text evidence="2">The sequence shown here is derived from an EMBL/GenBank/DDBJ whole genome shotgun (WGS) entry which is preliminary data.</text>
</comment>
<name>A0AAN7BCA9_9PEZI</name>
<proteinExistence type="predicted"/>
<evidence type="ECO:0000256" key="1">
    <source>
        <dbReference type="SAM" id="Phobius"/>
    </source>
</evidence>
<keyword evidence="3" id="KW-1185">Reference proteome</keyword>
<reference evidence="2" key="2">
    <citation type="submission" date="2023-05" db="EMBL/GenBank/DDBJ databases">
        <authorList>
            <consortium name="Lawrence Berkeley National Laboratory"/>
            <person name="Steindorff A."/>
            <person name="Hensen N."/>
            <person name="Bonometti L."/>
            <person name="Westerberg I."/>
            <person name="Brannstrom I.O."/>
            <person name="Guillou S."/>
            <person name="Cros-Aarteil S."/>
            <person name="Calhoun S."/>
            <person name="Haridas S."/>
            <person name="Kuo A."/>
            <person name="Mondo S."/>
            <person name="Pangilinan J."/>
            <person name="Riley R."/>
            <person name="Labutti K."/>
            <person name="Andreopoulos B."/>
            <person name="Lipzen A."/>
            <person name="Chen C."/>
            <person name="Yanf M."/>
            <person name="Daum C."/>
            <person name="Ng V."/>
            <person name="Clum A."/>
            <person name="Ohm R."/>
            <person name="Martin F."/>
            <person name="Silar P."/>
            <person name="Natvig D."/>
            <person name="Lalanne C."/>
            <person name="Gautier V."/>
            <person name="Ament-Velasquez S.L."/>
            <person name="Kruys A."/>
            <person name="Hutchinson M.I."/>
            <person name="Powell A.J."/>
            <person name="Barry K."/>
            <person name="Miller A.N."/>
            <person name="Grigoriev I.V."/>
            <person name="Debuchy R."/>
            <person name="Gladieux P."/>
            <person name="Thoren M.H."/>
            <person name="Johannesson H."/>
        </authorList>
    </citation>
    <scope>NUCLEOTIDE SEQUENCE</scope>
    <source>
        <strain evidence="2">PSN293</strain>
    </source>
</reference>
<dbReference type="Proteomes" id="UP001301769">
    <property type="component" value="Unassembled WGS sequence"/>
</dbReference>
<sequence>MYHIWHGHEYLSGGDGNTGPWNGGPGWPPTVGILLYLVSCIMNYAFNGGGGNGIMDQENGKKGWGMGWILVNLGYPPLWYIV</sequence>
<keyword evidence="1" id="KW-1133">Transmembrane helix</keyword>
<keyword evidence="1" id="KW-0812">Transmembrane</keyword>
<dbReference type="AlphaFoldDB" id="A0AAN7BCA9"/>
<feature type="transmembrane region" description="Helical" evidence="1">
    <location>
        <begin position="27"/>
        <end position="46"/>
    </location>
</feature>
<protein>
    <submittedName>
        <fullName evidence="2">Uncharacterized protein</fullName>
    </submittedName>
</protein>
<reference evidence="2" key="1">
    <citation type="journal article" date="2023" name="Mol. Phylogenet. Evol.">
        <title>Genome-scale phylogeny and comparative genomics of the fungal order Sordariales.</title>
        <authorList>
            <person name="Hensen N."/>
            <person name="Bonometti L."/>
            <person name="Westerberg I."/>
            <person name="Brannstrom I.O."/>
            <person name="Guillou S."/>
            <person name="Cros-Aarteil S."/>
            <person name="Calhoun S."/>
            <person name="Haridas S."/>
            <person name="Kuo A."/>
            <person name="Mondo S."/>
            <person name="Pangilinan J."/>
            <person name="Riley R."/>
            <person name="LaButti K."/>
            <person name="Andreopoulos B."/>
            <person name="Lipzen A."/>
            <person name="Chen C."/>
            <person name="Yan M."/>
            <person name="Daum C."/>
            <person name="Ng V."/>
            <person name="Clum A."/>
            <person name="Steindorff A."/>
            <person name="Ohm R.A."/>
            <person name="Martin F."/>
            <person name="Silar P."/>
            <person name="Natvig D.O."/>
            <person name="Lalanne C."/>
            <person name="Gautier V."/>
            <person name="Ament-Velasquez S.L."/>
            <person name="Kruys A."/>
            <person name="Hutchinson M.I."/>
            <person name="Powell A.J."/>
            <person name="Barry K."/>
            <person name="Miller A.N."/>
            <person name="Grigoriev I.V."/>
            <person name="Debuchy R."/>
            <person name="Gladieux P."/>
            <person name="Hiltunen Thoren M."/>
            <person name="Johannesson H."/>
        </authorList>
    </citation>
    <scope>NUCLEOTIDE SEQUENCE</scope>
    <source>
        <strain evidence="2">PSN293</strain>
    </source>
</reference>
<accession>A0AAN7BCA9</accession>
<organism evidence="2 3">
    <name type="scientific">Rhypophila decipiens</name>
    <dbReference type="NCBI Taxonomy" id="261697"/>
    <lineage>
        <taxon>Eukaryota</taxon>
        <taxon>Fungi</taxon>
        <taxon>Dikarya</taxon>
        <taxon>Ascomycota</taxon>
        <taxon>Pezizomycotina</taxon>
        <taxon>Sordariomycetes</taxon>
        <taxon>Sordariomycetidae</taxon>
        <taxon>Sordariales</taxon>
        <taxon>Naviculisporaceae</taxon>
        <taxon>Rhypophila</taxon>
    </lineage>
</organism>
<gene>
    <name evidence="2" type="ORF">QBC37DRAFT_411337</name>
</gene>
<dbReference type="EMBL" id="MU858051">
    <property type="protein sequence ID" value="KAK4218708.1"/>
    <property type="molecule type" value="Genomic_DNA"/>
</dbReference>
<evidence type="ECO:0000313" key="3">
    <source>
        <dbReference type="Proteomes" id="UP001301769"/>
    </source>
</evidence>
<keyword evidence="1" id="KW-0472">Membrane</keyword>
<evidence type="ECO:0000313" key="2">
    <source>
        <dbReference type="EMBL" id="KAK4218708.1"/>
    </source>
</evidence>